<protein>
    <recommendedName>
        <fullName evidence="4">Lipoprotein</fullName>
    </recommendedName>
</protein>
<keyword evidence="1" id="KW-0732">Signal</keyword>
<accession>A0ABX6GMT3</accession>
<evidence type="ECO:0000313" key="2">
    <source>
        <dbReference type="EMBL" id="QHA87596.1"/>
    </source>
</evidence>
<dbReference type="Proteomes" id="UP000430368">
    <property type="component" value="Chromosome"/>
</dbReference>
<keyword evidence="3" id="KW-1185">Reference proteome</keyword>
<name>A0ABX6GMT3_9GAMM</name>
<sequence>MKIRPHFTICMLLSATIYVQSAAAESGLFCHGMQDEQPKDRAQLAEITARSYFFDYRYPDDWNENPKLENGHLQQGRSYLIAGDRLVVGPEQRGYRCGYYINGKGIQTANWIKADTLRVLSDVTAADWRGVWTSNDSHRQLRITSRQAVYQFIGGGSDPSRIGTIFPFTVPANQQDALLIAPQPTDAPCELKLHRLGEYLIITNGESCGLINANPDGVLRKR</sequence>
<reference evidence="2 3" key="1">
    <citation type="submission" date="2019-07" db="EMBL/GenBank/DDBJ databases">
        <title>Serratia dokdonensis sp. nov., an elicitor of systemic resistance in Nicotiana Tabacum.</title>
        <authorList>
            <person name="Son J.-S."/>
            <person name="Hwang Y.-J."/>
            <person name="Lee S.-Y."/>
            <person name="Ghim S.-Y."/>
        </authorList>
    </citation>
    <scope>NUCLEOTIDE SEQUENCE [LARGE SCALE GENOMIC DNA]</scope>
    <source>
        <strain evidence="2 3">KUDC3025</strain>
    </source>
</reference>
<dbReference type="EMBL" id="CP041764">
    <property type="protein sequence ID" value="QHA87596.1"/>
    <property type="molecule type" value="Genomic_DNA"/>
</dbReference>
<feature type="signal peptide" evidence="1">
    <location>
        <begin position="1"/>
        <end position="23"/>
    </location>
</feature>
<evidence type="ECO:0000313" key="3">
    <source>
        <dbReference type="Proteomes" id="UP000430368"/>
    </source>
</evidence>
<feature type="chain" id="PRO_5047152025" description="Lipoprotein" evidence="1">
    <location>
        <begin position="24"/>
        <end position="222"/>
    </location>
</feature>
<proteinExistence type="predicted"/>
<dbReference type="RefSeq" id="WP_160029650.1">
    <property type="nucleotide sequence ID" value="NZ_CP041764.1"/>
</dbReference>
<evidence type="ECO:0000256" key="1">
    <source>
        <dbReference type="SAM" id="SignalP"/>
    </source>
</evidence>
<organism evidence="2 3">
    <name type="scientific">Serratia rhizosphaerae</name>
    <dbReference type="NCBI Taxonomy" id="2597702"/>
    <lineage>
        <taxon>Bacteria</taxon>
        <taxon>Pseudomonadati</taxon>
        <taxon>Pseudomonadota</taxon>
        <taxon>Gammaproteobacteria</taxon>
        <taxon>Enterobacterales</taxon>
        <taxon>Yersiniaceae</taxon>
        <taxon>Serratia</taxon>
    </lineage>
</organism>
<evidence type="ECO:0008006" key="4">
    <source>
        <dbReference type="Google" id="ProtNLM"/>
    </source>
</evidence>
<gene>
    <name evidence="2" type="ORF">FO014_11900</name>
</gene>